<dbReference type="AlphaFoldDB" id="A0AAD9CUI1"/>
<comment type="caution">
    <text evidence="3">The sequence shown here is derived from an EMBL/GenBank/DDBJ whole genome shotgun (WGS) entry which is preliminary data.</text>
</comment>
<dbReference type="PROSITE" id="PS51471">
    <property type="entry name" value="FE2OG_OXY"/>
    <property type="match status" value="1"/>
</dbReference>
<accession>A0AAD9CUI1</accession>
<keyword evidence="1" id="KW-0408">Iron</keyword>
<dbReference type="SUPFAM" id="SSF51197">
    <property type="entry name" value="Clavaminate synthase-like"/>
    <property type="match status" value="1"/>
</dbReference>
<evidence type="ECO:0000259" key="2">
    <source>
        <dbReference type="PROSITE" id="PS51471"/>
    </source>
</evidence>
<dbReference type="Pfam" id="PF03171">
    <property type="entry name" value="2OG-FeII_Oxy"/>
    <property type="match status" value="1"/>
</dbReference>
<name>A0AAD9CUI1_PAPLA</name>
<evidence type="ECO:0000313" key="4">
    <source>
        <dbReference type="Proteomes" id="UP001182556"/>
    </source>
</evidence>
<dbReference type="InterPro" id="IPR027443">
    <property type="entry name" value="IPNS-like_sf"/>
</dbReference>
<dbReference type="Pfam" id="PF14226">
    <property type="entry name" value="DIOX_N"/>
    <property type="match status" value="1"/>
</dbReference>
<dbReference type="PRINTS" id="PR00682">
    <property type="entry name" value="IPNSYNTHASE"/>
</dbReference>
<keyword evidence="1" id="KW-0560">Oxidoreductase</keyword>
<proteinExistence type="inferred from homology"/>
<reference evidence="3" key="1">
    <citation type="submission" date="2023-02" db="EMBL/GenBank/DDBJ databases">
        <title>Identification and recombinant expression of a fungal hydrolase from Papiliotrema laurentii that hydrolyzes apple cutin and clears colloidal polyester polyurethane.</title>
        <authorList>
            <consortium name="DOE Joint Genome Institute"/>
            <person name="Roman V.A."/>
            <person name="Bojanowski C."/>
            <person name="Crable B.R."/>
            <person name="Wagner D.N."/>
            <person name="Hung C.S."/>
            <person name="Nadeau L.J."/>
            <person name="Schratz L."/>
            <person name="Haridas S."/>
            <person name="Pangilinan J."/>
            <person name="Lipzen A."/>
            <person name="Na H."/>
            <person name="Yan M."/>
            <person name="Ng V."/>
            <person name="Grigoriev I.V."/>
            <person name="Spatafora J.W."/>
            <person name="Barlow D."/>
            <person name="Biffinger J."/>
            <person name="Kelley-Loughnane N."/>
            <person name="Varaljay V.A."/>
            <person name="Crookes-Goodson W.J."/>
        </authorList>
    </citation>
    <scope>NUCLEOTIDE SEQUENCE</scope>
    <source>
        <strain evidence="3">5307AH</strain>
    </source>
</reference>
<gene>
    <name evidence="3" type="ORF">DB88DRAFT_421953</name>
</gene>
<feature type="domain" description="Fe2OG dioxygenase" evidence="2">
    <location>
        <begin position="174"/>
        <end position="278"/>
    </location>
</feature>
<dbReference type="InterPro" id="IPR005123">
    <property type="entry name" value="Oxoglu/Fe-dep_dioxygenase_dom"/>
</dbReference>
<feature type="non-terminal residue" evidence="3">
    <location>
        <position position="1"/>
    </location>
</feature>
<dbReference type="Proteomes" id="UP001182556">
    <property type="component" value="Unassembled WGS sequence"/>
</dbReference>
<dbReference type="Gene3D" id="2.60.120.330">
    <property type="entry name" value="B-lactam Antibiotic, Isopenicillin N Synthase, Chain"/>
    <property type="match status" value="1"/>
</dbReference>
<dbReference type="InterPro" id="IPR050231">
    <property type="entry name" value="Iron_ascorbate_oxido_reductase"/>
</dbReference>
<dbReference type="InterPro" id="IPR044861">
    <property type="entry name" value="IPNS-like_FE2OG_OXY"/>
</dbReference>
<dbReference type="PANTHER" id="PTHR47990">
    <property type="entry name" value="2-OXOGLUTARATE (2OG) AND FE(II)-DEPENDENT OXYGENASE SUPERFAMILY PROTEIN-RELATED"/>
    <property type="match status" value="1"/>
</dbReference>
<dbReference type="GO" id="GO:0046872">
    <property type="term" value="F:metal ion binding"/>
    <property type="evidence" value="ECO:0007669"/>
    <property type="project" value="UniProtKB-KW"/>
</dbReference>
<dbReference type="EMBL" id="JAODAN010000012">
    <property type="protein sequence ID" value="KAK1920760.1"/>
    <property type="molecule type" value="Genomic_DNA"/>
</dbReference>
<feature type="non-terminal residue" evidence="3">
    <location>
        <position position="305"/>
    </location>
</feature>
<keyword evidence="1" id="KW-0479">Metal-binding</keyword>
<dbReference type="GO" id="GO:0016491">
    <property type="term" value="F:oxidoreductase activity"/>
    <property type="evidence" value="ECO:0007669"/>
    <property type="project" value="UniProtKB-KW"/>
</dbReference>
<sequence length="305" mass="34369">STAKLPLIDVSPYLDPTSSLEARQTAAKELDKACRDFGFFYVTGHGLDPEYLKSLLKLGHEFFELPAGAKESIHIFKSQDGVRGYQKIGENVTYAKRDQQEALDIYPEPAAPSSEKLEGSQLWPDEKDMPGFKDEMLAYTEKMLNIGKAFMRMMGDVLGEQEIFEELQKDNYWRPRVLRVIGYPPLPPTFDMSKGISCGAHTDYGCLTFLLADDFPGALQVEARDGSWIPADPVPGAFVVNIGDIIDSLTSHAYRSTYHRVIHRGDKYRVSIPFFFEPPRDMTITPIPKMATAEAVKPFVYFDHL</sequence>
<protein>
    <recommendedName>
        <fullName evidence="2">Fe2OG dioxygenase domain-containing protein</fullName>
    </recommendedName>
</protein>
<dbReference type="InterPro" id="IPR026992">
    <property type="entry name" value="DIOX_N"/>
</dbReference>
<evidence type="ECO:0000256" key="1">
    <source>
        <dbReference type="RuleBase" id="RU003682"/>
    </source>
</evidence>
<keyword evidence="4" id="KW-1185">Reference proteome</keyword>
<comment type="similarity">
    <text evidence="1">Belongs to the iron/ascorbate-dependent oxidoreductase family.</text>
</comment>
<evidence type="ECO:0000313" key="3">
    <source>
        <dbReference type="EMBL" id="KAK1920760.1"/>
    </source>
</evidence>
<organism evidence="3 4">
    <name type="scientific">Papiliotrema laurentii</name>
    <name type="common">Cryptococcus laurentii</name>
    <dbReference type="NCBI Taxonomy" id="5418"/>
    <lineage>
        <taxon>Eukaryota</taxon>
        <taxon>Fungi</taxon>
        <taxon>Dikarya</taxon>
        <taxon>Basidiomycota</taxon>
        <taxon>Agaricomycotina</taxon>
        <taxon>Tremellomycetes</taxon>
        <taxon>Tremellales</taxon>
        <taxon>Rhynchogastremaceae</taxon>
        <taxon>Papiliotrema</taxon>
    </lineage>
</organism>